<reference evidence="1" key="1">
    <citation type="submission" date="2019-08" db="EMBL/GenBank/DDBJ databases">
        <authorList>
            <person name="Kucharzyk K."/>
            <person name="Murdoch R.W."/>
            <person name="Higgins S."/>
            <person name="Loffler F."/>
        </authorList>
    </citation>
    <scope>NUCLEOTIDE SEQUENCE</scope>
</reference>
<evidence type="ECO:0000313" key="1">
    <source>
        <dbReference type="EMBL" id="MPM06900.1"/>
    </source>
</evidence>
<evidence type="ECO:0008006" key="2">
    <source>
        <dbReference type="Google" id="ProtNLM"/>
    </source>
</evidence>
<dbReference type="AlphaFoldDB" id="A0A644WSR3"/>
<organism evidence="1">
    <name type="scientific">bioreactor metagenome</name>
    <dbReference type="NCBI Taxonomy" id="1076179"/>
    <lineage>
        <taxon>unclassified sequences</taxon>
        <taxon>metagenomes</taxon>
        <taxon>ecological metagenomes</taxon>
    </lineage>
</organism>
<dbReference type="EMBL" id="VSSQ01001277">
    <property type="protein sequence ID" value="MPM06900.1"/>
    <property type="molecule type" value="Genomic_DNA"/>
</dbReference>
<protein>
    <recommendedName>
        <fullName evidence="2">Lipoprotein</fullName>
    </recommendedName>
</protein>
<name>A0A644WSR3_9ZZZZ</name>
<gene>
    <name evidence="1" type="ORF">SDC9_53203</name>
</gene>
<accession>A0A644WSR3</accession>
<proteinExistence type="predicted"/>
<comment type="caution">
    <text evidence="1">The sequence shown here is derived from an EMBL/GenBank/DDBJ whole genome shotgun (WGS) entry which is preliminary data.</text>
</comment>
<dbReference type="SUPFAM" id="SSF82171">
    <property type="entry name" value="DPP6 N-terminal domain-like"/>
    <property type="match status" value="1"/>
</dbReference>
<sequence length="197" mass="22812">MKTKTFVKITSIITLSLLLFSCTPQTPYLTEEESKTGSQNTSGKFKYFDNGDSSTGVVQLSMSPWAIADKNYVYTQWVNQNDGKLMRYDIKTRTMKNACADPVCTHDSEKCPLYYMQSPISFAHDGIIGISMRDPTVNYSFRRIFYTYDTNTNSLRQIYTTELATVFYESDEYYFVLDMLLKEGGDEKNYDSDYERF</sequence>
<dbReference type="PROSITE" id="PS51257">
    <property type="entry name" value="PROKAR_LIPOPROTEIN"/>
    <property type="match status" value="1"/>
</dbReference>